<proteinExistence type="predicted"/>
<sequence length="80" mass="8856">MALGTTSLTQPRVQNTIQRAGGGRTILRPKTQELCMNSRSVIEGVMFDVGPKFDFLETVFLGDLVNFLCPDVLLKILKES</sequence>
<dbReference type="EMBL" id="JBAMMX010000003">
    <property type="protein sequence ID" value="KAK6944402.1"/>
    <property type="molecule type" value="Genomic_DNA"/>
</dbReference>
<evidence type="ECO:0000313" key="1">
    <source>
        <dbReference type="EMBL" id="KAK6944402.1"/>
    </source>
</evidence>
<keyword evidence="2" id="KW-1185">Reference proteome</keyword>
<evidence type="ECO:0000313" key="2">
    <source>
        <dbReference type="Proteomes" id="UP001370490"/>
    </source>
</evidence>
<accession>A0AAN8ZP06</accession>
<name>A0AAN8ZP06_9MAGN</name>
<protein>
    <submittedName>
        <fullName evidence="1">Uncharacterized protein</fullName>
    </submittedName>
</protein>
<gene>
    <name evidence="1" type="ORF">RJ641_025504</name>
</gene>
<reference evidence="1 2" key="1">
    <citation type="submission" date="2023-12" db="EMBL/GenBank/DDBJ databases">
        <title>A high-quality genome assembly for Dillenia turbinata (Dilleniales).</title>
        <authorList>
            <person name="Chanderbali A."/>
        </authorList>
    </citation>
    <scope>NUCLEOTIDE SEQUENCE [LARGE SCALE GENOMIC DNA]</scope>
    <source>
        <strain evidence="1">LSX21</strain>
        <tissue evidence="1">Leaf</tissue>
    </source>
</reference>
<dbReference type="AlphaFoldDB" id="A0AAN8ZP06"/>
<organism evidence="1 2">
    <name type="scientific">Dillenia turbinata</name>
    <dbReference type="NCBI Taxonomy" id="194707"/>
    <lineage>
        <taxon>Eukaryota</taxon>
        <taxon>Viridiplantae</taxon>
        <taxon>Streptophyta</taxon>
        <taxon>Embryophyta</taxon>
        <taxon>Tracheophyta</taxon>
        <taxon>Spermatophyta</taxon>
        <taxon>Magnoliopsida</taxon>
        <taxon>eudicotyledons</taxon>
        <taxon>Gunneridae</taxon>
        <taxon>Pentapetalae</taxon>
        <taxon>Dilleniales</taxon>
        <taxon>Dilleniaceae</taxon>
        <taxon>Dillenia</taxon>
    </lineage>
</organism>
<dbReference type="Proteomes" id="UP001370490">
    <property type="component" value="Unassembled WGS sequence"/>
</dbReference>
<comment type="caution">
    <text evidence="1">The sequence shown here is derived from an EMBL/GenBank/DDBJ whole genome shotgun (WGS) entry which is preliminary data.</text>
</comment>